<reference evidence="2 3" key="1">
    <citation type="submission" date="2020-09" db="EMBL/GenBank/DDBJ databases">
        <title>Genome sequences of Mycetohabitans spp.</title>
        <authorList>
            <person name="Carter M.E."/>
            <person name="Carpenter S.C.D."/>
            <person name="Bogdanove A.J."/>
        </authorList>
    </citation>
    <scope>NUCLEOTIDE SEQUENCE [LARGE SCALE GENOMIC DNA]</scope>
    <source>
        <strain evidence="2 3">B12</strain>
    </source>
</reference>
<dbReference type="Proteomes" id="UP001493153">
    <property type="component" value="Chromosome"/>
</dbReference>
<evidence type="ECO:0000313" key="2">
    <source>
        <dbReference type="EMBL" id="WXK39203.1"/>
    </source>
</evidence>
<dbReference type="EMBL" id="CP062176">
    <property type="protein sequence ID" value="WXK39203.1"/>
    <property type="molecule type" value="Genomic_DNA"/>
</dbReference>
<name>A0ABZ2PVS0_9BURK</name>
<evidence type="ECO:0000313" key="3">
    <source>
        <dbReference type="Proteomes" id="UP001493153"/>
    </source>
</evidence>
<dbReference type="InterPro" id="IPR025351">
    <property type="entry name" value="Pvc16_N"/>
</dbReference>
<sequence length="311" mass="35172">MIMDDELKQQVRKDLERGQAIIALNRTIQAALKKHLDEISAGLINIRFDIPDKTCLPDNPTVCVFLYDIQEDLELRHAQPRPYRAQTGTFDPRQVNARCCYLVTYWEQPKKQGMGPDSQPMMVMNAVLNALLNAELDTSLRELNLPLFSRVIAPSEHLSSLGNFWQSLGDRPRLCLNFQVTIPIELGRDQTEKTPPVLKPMLDQAMPKSWEDYDKSLPFKRALVDKVLTLLEDVNQVQSARVQLARLAVTCEYTNRNDPPVVHVSGLLDKKTYGVVNRVISEKADEWSKIGVQVPVNINGLTEVIASKDAV</sequence>
<feature type="domain" description="Pvc16 N-terminal" evidence="1">
    <location>
        <begin position="25"/>
        <end position="198"/>
    </location>
</feature>
<proteinExistence type="predicted"/>
<gene>
    <name evidence="2" type="ORF">IHE29_07880</name>
</gene>
<protein>
    <submittedName>
        <fullName evidence="2">DUF4255 domain-containing protein</fullName>
    </submittedName>
</protein>
<organism evidence="2 3">
    <name type="scientific">Mycetohabitans rhizoxinica</name>
    <dbReference type="NCBI Taxonomy" id="412963"/>
    <lineage>
        <taxon>Bacteria</taxon>
        <taxon>Pseudomonadati</taxon>
        <taxon>Pseudomonadota</taxon>
        <taxon>Betaproteobacteria</taxon>
        <taxon>Burkholderiales</taxon>
        <taxon>Burkholderiaceae</taxon>
        <taxon>Mycetohabitans</taxon>
    </lineage>
</organism>
<accession>A0ABZ2PVS0</accession>
<dbReference type="Pfam" id="PF14065">
    <property type="entry name" value="Pvc16_N"/>
    <property type="match status" value="1"/>
</dbReference>
<evidence type="ECO:0000259" key="1">
    <source>
        <dbReference type="Pfam" id="PF14065"/>
    </source>
</evidence>
<keyword evidence="3" id="KW-1185">Reference proteome</keyword>